<accession>A0ACB9G2J0</accession>
<proteinExistence type="predicted"/>
<protein>
    <submittedName>
        <fullName evidence="1">Uncharacterized protein</fullName>
    </submittedName>
</protein>
<dbReference type="Proteomes" id="UP001056120">
    <property type="component" value="Linkage Group LG15"/>
</dbReference>
<reference evidence="1 2" key="2">
    <citation type="journal article" date="2022" name="Mol. Ecol. Resour.">
        <title>The genomes of chicory, endive, great burdock and yacon provide insights into Asteraceae paleo-polyploidization history and plant inulin production.</title>
        <authorList>
            <person name="Fan W."/>
            <person name="Wang S."/>
            <person name="Wang H."/>
            <person name="Wang A."/>
            <person name="Jiang F."/>
            <person name="Liu H."/>
            <person name="Zhao H."/>
            <person name="Xu D."/>
            <person name="Zhang Y."/>
        </authorList>
    </citation>
    <scope>NUCLEOTIDE SEQUENCE [LARGE SCALE GENOMIC DNA]</scope>
    <source>
        <strain evidence="2">cv. Yunnan</strain>
        <tissue evidence="1">Leaves</tissue>
    </source>
</reference>
<keyword evidence="2" id="KW-1185">Reference proteome</keyword>
<organism evidence="1 2">
    <name type="scientific">Smallanthus sonchifolius</name>
    <dbReference type="NCBI Taxonomy" id="185202"/>
    <lineage>
        <taxon>Eukaryota</taxon>
        <taxon>Viridiplantae</taxon>
        <taxon>Streptophyta</taxon>
        <taxon>Embryophyta</taxon>
        <taxon>Tracheophyta</taxon>
        <taxon>Spermatophyta</taxon>
        <taxon>Magnoliopsida</taxon>
        <taxon>eudicotyledons</taxon>
        <taxon>Gunneridae</taxon>
        <taxon>Pentapetalae</taxon>
        <taxon>asterids</taxon>
        <taxon>campanulids</taxon>
        <taxon>Asterales</taxon>
        <taxon>Asteraceae</taxon>
        <taxon>Asteroideae</taxon>
        <taxon>Heliantheae alliance</taxon>
        <taxon>Millerieae</taxon>
        <taxon>Smallanthus</taxon>
    </lineage>
</organism>
<dbReference type="EMBL" id="CM042032">
    <property type="protein sequence ID" value="KAI3777286.1"/>
    <property type="molecule type" value="Genomic_DNA"/>
</dbReference>
<evidence type="ECO:0000313" key="1">
    <source>
        <dbReference type="EMBL" id="KAI3777286.1"/>
    </source>
</evidence>
<comment type="caution">
    <text evidence="1">The sequence shown here is derived from an EMBL/GenBank/DDBJ whole genome shotgun (WGS) entry which is preliminary data.</text>
</comment>
<sequence length="98" mass="10821">MTTATPRPRLISFTCNLAGVSSPSTDLTGNSIFFNRFGGCLTNTVRFPMTKVICIYSIGVSPHTEFASPKISTQRILLHTDNRRDTPRSENQSEEARG</sequence>
<gene>
    <name evidence="1" type="ORF">L1987_47085</name>
</gene>
<evidence type="ECO:0000313" key="2">
    <source>
        <dbReference type="Proteomes" id="UP001056120"/>
    </source>
</evidence>
<name>A0ACB9G2J0_9ASTR</name>
<reference evidence="2" key="1">
    <citation type="journal article" date="2022" name="Mol. Ecol. Resour.">
        <title>The genomes of chicory, endive, great burdock and yacon provide insights into Asteraceae palaeo-polyploidization history and plant inulin production.</title>
        <authorList>
            <person name="Fan W."/>
            <person name="Wang S."/>
            <person name="Wang H."/>
            <person name="Wang A."/>
            <person name="Jiang F."/>
            <person name="Liu H."/>
            <person name="Zhao H."/>
            <person name="Xu D."/>
            <person name="Zhang Y."/>
        </authorList>
    </citation>
    <scope>NUCLEOTIDE SEQUENCE [LARGE SCALE GENOMIC DNA]</scope>
    <source>
        <strain evidence="2">cv. Yunnan</strain>
    </source>
</reference>